<name>A0A7W8GFW4_9DEIO</name>
<feature type="transmembrane region" description="Helical" evidence="1">
    <location>
        <begin position="28"/>
        <end position="44"/>
    </location>
</feature>
<evidence type="ECO:0000256" key="1">
    <source>
        <dbReference type="SAM" id="Phobius"/>
    </source>
</evidence>
<proteinExistence type="predicted"/>
<reference evidence="2 3" key="1">
    <citation type="submission" date="2020-08" db="EMBL/GenBank/DDBJ databases">
        <title>Genomic Encyclopedia of Type Strains, Phase IV (KMG-IV): sequencing the most valuable type-strain genomes for metagenomic binning, comparative biology and taxonomic classification.</title>
        <authorList>
            <person name="Goeker M."/>
        </authorList>
    </citation>
    <scope>NUCLEOTIDE SEQUENCE [LARGE SCALE GENOMIC DNA]</scope>
    <source>
        <strain evidence="2 3">DSM 101791</strain>
    </source>
</reference>
<keyword evidence="1" id="KW-0472">Membrane</keyword>
<keyword evidence="1" id="KW-0812">Transmembrane</keyword>
<dbReference type="EMBL" id="JACHFN010000008">
    <property type="protein sequence ID" value="MBB5234840.1"/>
    <property type="molecule type" value="Genomic_DNA"/>
</dbReference>
<evidence type="ECO:0000313" key="2">
    <source>
        <dbReference type="EMBL" id="MBB5234840.1"/>
    </source>
</evidence>
<keyword evidence="3" id="KW-1185">Reference proteome</keyword>
<dbReference type="Proteomes" id="UP000525389">
    <property type="component" value="Unassembled WGS sequence"/>
</dbReference>
<organism evidence="2 3">
    <name type="scientific">Deinococcus budaensis</name>
    <dbReference type="NCBI Taxonomy" id="1665626"/>
    <lineage>
        <taxon>Bacteria</taxon>
        <taxon>Thermotogati</taxon>
        <taxon>Deinococcota</taxon>
        <taxon>Deinococci</taxon>
        <taxon>Deinococcales</taxon>
        <taxon>Deinococcaceae</taxon>
        <taxon>Deinococcus</taxon>
    </lineage>
</organism>
<feature type="transmembrane region" description="Helical" evidence="1">
    <location>
        <begin position="79"/>
        <end position="97"/>
    </location>
</feature>
<comment type="caution">
    <text evidence="2">The sequence shown here is derived from an EMBL/GenBank/DDBJ whole genome shotgun (WGS) entry which is preliminary data.</text>
</comment>
<gene>
    <name evidence="2" type="ORF">HNQ09_002283</name>
</gene>
<sequence>MTLAARLTLLALGAALLGFTWWQRRDPLDLGVVAAGLLGLALLMPPVLRGDARGGLAPRVLVALLGGAAVFGVRDPGSALGFAAVLLGTQLLLRRLVGPR</sequence>
<accession>A0A7W8GFW4</accession>
<dbReference type="AlphaFoldDB" id="A0A7W8GFW4"/>
<dbReference type="RefSeq" id="WP_184029209.1">
    <property type="nucleotide sequence ID" value="NZ_JACHFN010000008.1"/>
</dbReference>
<protein>
    <submittedName>
        <fullName evidence="2">Uncharacterized protein</fullName>
    </submittedName>
</protein>
<keyword evidence="1" id="KW-1133">Transmembrane helix</keyword>
<evidence type="ECO:0000313" key="3">
    <source>
        <dbReference type="Proteomes" id="UP000525389"/>
    </source>
</evidence>
<feature type="transmembrane region" description="Helical" evidence="1">
    <location>
        <begin position="56"/>
        <end position="73"/>
    </location>
</feature>